<accession>A0ABN6PKZ1</accession>
<dbReference type="InterPro" id="IPR058807">
    <property type="entry name" value="ScoMcrA_N"/>
</dbReference>
<dbReference type="Pfam" id="PF26345">
    <property type="entry name" value="ScoMcrA_N"/>
    <property type="match status" value="1"/>
</dbReference>
<dbReference type="InterPro" id="IPR024975">
    <property type="entry name" value="NOV_C"/>
</dbReference>
<reference evidence="3" key="1">
    <citation type="submission" date="2022-04" db="EMBL/GenBank/DDBJ databases">
        <title>Whole genome sequence of Sphaerotilus sp. FB-5.</title>
        <authorList>
            <person name="Takeda M."/>
            <person name="Narihara S."/>
            <person name="Akimoto M."/>
            <person name="Akimoto R."/>
            <person name="Nishiyashiki S."/>
            <person name="Murakami T."/>
        </authorList>
    </citation>
    <scope>NUCLEOTIDE SEQUENCE</scope>
    <source>
        <strain evidence="3">FB-5</strain>
    </source>
</reference>
<evidence type="ECO:0000313" key="4">
    <source>
        <dbReference type="Proteomes" id="UP001057498"/>
    </source>
</evidence>
<sequence length="361" mass="40801">MGQHGFGPARVYFVRHPRTGELCDSNAIVGVACTLQFGKALTAEEFPGGDATVRKVLERLGFEVVVQNEGAAFELAEPRGRRDWSADEVRLLVADHLQMLTQYLNGQSFNKSAHRRALLSRLDGRSEAAIEFKHRNVSAVLQRLGYPTLAGYVPAENAQTLVLTEVVLDQMERFADLDRAAESFIDRPAIEVTNPDFMRVLADVPPRQARIEEPAAPYRVRTPIKRNYVERETHNRQLGLAGEKFVVAFERWRLAERDGLGQLADQVRHVALDDGDGLGYDVLSFERDGSPRYLEVKTTALGDTTPFFVTANELEFARSEPERFRLCRVFDFRHSPRFFELVGPVEQHVHLDPATWRASLQ</sequence>
<proteinExistence type="predicted"/>
<evidence type="ECO:0000259" key="2">
    <source>
        <dbReference type="Pfam" id="PF26345"/>
    </source>
</evidence>
<organism evidence="3 4">
    <name type="scientific">Sphaerotilus microaerophilus</name>
    <dbReference type="NCBI Taxonomy" id="2914710"/>
    <lineage>
        <taxon>Bacteria</taxon>
        <taxon>Pseudomonadati</taxon>
        <taxon>Pseudomonadota</taxon>
        <taxon>Betaproteobacteria</taxon>
        <taxon>Burkholderiales</taxon>
        <taxon>Sphaerotilaceae</taxon>
        <taxon>Sphaerotilus</taxon>
    </lineage>
</organism>
<evidence type="ECO:0008006" key="5">
    <source>
        <dbReference type="Google" id="ProtNLM"/>
    </source>
</evidence>
<evidence type="ECO:0000259" key="1">
    <source>
        <dbReference type="Pfam" id="PF13020"/>
    </source>
</evidence>
<protein>
    <recommendedName>
        <fullName evidence="5">Protein NO VEIN C-terminal domain-containing protein</fullName>
    </recommendedName>
</protein>
<keyword evidence="4" id="KW-1185">Reference proteome</keyword>
<evidence type="ECO:0000313" key="3">
    <source>
        <dbReference type="EMBL" id="BDI05844.1"/>
    </source>
</evidence>
<feature type="domain" description="Protein NO VEIN C-terminal" evidence="1">
    <location>
        <begin position="242"/>
        <end position="340"/>
    </location>
</feature>
<dbReference type="Pfam" id="PF13020">
    <property type="entry name" value="NOV_C"/>
    <property type="match status" value="1"/>
</dbReference>
<gene>
    <name evidence="3" type="ORF">CATMQ487_28140</name>
</gene>
<dbReference type="Proteomes" id="UP001057498">
    <property type="component" value="Chromosome"/>
</dbReference>
<dbReference type="EMBL" id="AP025730">
    <property type="protein sequence ID" value="BDI05844.1"/>
    <property type="molecule type" value="Genomic_DNA"/>
</dbReference>
<name>A0ABN6PKZ1_9BURK</name>
<feature type="domain" description="ScoMcrA-like N-terminal head" evidence="2">
    <location>
        <begin position="2"/>
        <end position="65"/>
    </location>
</feature>